<dbReference type="RefSeq" id="WP_150924032.1">
    <property type="nucleotide sequence ID" value="NZ_CP044232.1"/>
</dbReference>
<dbReference type="AlphaFoldDB" id="A0A5J6L276"/>
<sequence length="142" mass="14923">MHIVVLAPSAGFDEGSLPGLPDGARVTLIAGEQSAGSQAETILLPLHGGLAARLQSLASRSMPGRILIRLTPLDGGATFWRATRSVPSARAAIRTADVLVAAERDAAYAAWRWARAARQAGRDLPTVYGYPAARAAVERLAR</sequence>
<dbReference type="EMBL" id="CP044232">
    <property type="protein sequence ID" value="QEW02456.1"/>
    <property type="molecule type" value="Genomic_DNA"/>
</dbReference>
<proteinExistence type="predicted"/>
<accession>A0A5J6L276</accession>
<evidence type="ECO:0000313" key="2">
    <source>
        <dbReference type="Proteomes" id="UP000325516"/>
    </source>
</evidence>
<dbReference type="Proteomes" id="UP000325516">
    <property type="component" value="Chromosome"/>
</dbReference>
<gene>
    <name evidence="1" type="ORF">F6J85_04640</name>
</gene>
<protein>
    <submittedName>
        <fullName evidence="1">Uncharacterized protein</fullName>
    </submittedName>
</protein>
<reference evidence="2" key="1">
    <citation type="submission" date="2019-09" db="EMBL/GenBank/DDBJ databases">
        <title>Mumia zhuanghuii sp. nov. isolated from the intestinal contents of plateau pika (Ochotona curzoniae) in the Qinghai-Tibet plateau of China.</title>
        <authorList>
            <person name="Tian Z."/>
        </authorList>
    </citation>
    <scope>NUCLEOTIDE SEQUENCE [LARGE SCALE GENOMIC DNA]</scope>
    <source>
        <strain evidence="2">L-031</strain>
    </source>
</reference>
<organism evidence="1 2">
    <name type="scientific">Microbacterium lushaniae</name>
    <dbReference type="NCBI Taxonomy" id="2614639"/>
    <lineage>
        <taxon>Bacteria</taxon>
        <taxon>Bacillati</taxon>
        <taxon>Actinomycetota</taxon>
        <taxon>Actinomycetes</taxon>
        <taxon>Micrococcales</taxon>
        <taxon>Microbacteriaceae</taxon>
        <taxon>Microbacterium</taxon>
    </lineage>
</organism>
<keyword evidence="2" id="KW-1185">Reference proteome</keyword>
<dbReference type="KEGG" id="mlz:F6J85_04640"/>
<evidence type="ECO:0000313" key="1">
    <source>
        <dbReference type="EMBL" id="QEW02456.1"/>
    </source>
</evidence>
<name>A0A5J6L276_9MICO</name>